<comment type="caution">
    <text evidence="1">The sequence shown here is derived from an EMBL/GenBank/DDBJ whole genome shotgun (WGS) entry which is preliminary data.</text>
</comment>
<reference evidence="1 2" key="1">
    <citation type="submission" date="2024-01" db="EMBL/GenBank/DDBJ databases">
        <title>The genomes of 5 underutilized Papilionoideae crops provide insights into root nodulation and disease resistanc.</title>
        <authorList>
            <person name="Jiang F."/>
        </authorList>
    </citation>
    <scope>NUCLEOTIDE SEQUENCE [LARGE SCALE GENOMIC DNA]</scope>
    <source>
        <strain evidence="1">LVBAO_FW01</strain>
        <tissue evidence="1">Leaves</tissue>
    </source>
</reference>
<evidence type="ECO:0000313" key="2">
    <source>
        <dbReference type="Proteomes" id="UP001367508"/>
    </source>
</evidence>
<sequence length="200" mass="22294">MVQGSRGKGVESVVLLFGRFKYDVAAYQMNFFIKVSAGFANVKYLNLLHSLLLNVGFDGTGGIGKTTNTNNCCCSDSCFAYTVNSILGFEINGKMLATLHLSMSKVEMLVAFHSLSAFSITKFSCPMYFAALCKWKKQRNGFSLIAAACNKWFFRNPQQPRRCKKHWDSYGDALAIHEAKGQNQWMALSGFCFKYDAFGA</sequence>
<dbReference type="Proteomes" id="UP001367508">
    <property type="component" value="Unassembled WGS sequence"/>
</dbReference>
<name>A0AAN9KGQ1_CANGL</name>
<organism evidence="1 2">
    <name type="scientific">Canavalia gladiata</name>
    <name type="common">Sword bean</name>
    <name type="synonym">Dolichos gladiatus</name>
    <dbReference type="NCBI Taxonomy" id="3824"/>
    <lineage>
        <taxon>Eukaryota</taxon>
        <taxon>Viridiplantae</taxon>
        <taxon>Streptophyta</taxon>
        <taxon>Embryophyta</taxon>
        <taxon>Tracheophyta</taxon>
        <taxon>Spermatophyta</taxon>
        <taxon>Magnoliopsida</taxon>
        <taxon>eudicotyledons</taxon>
        <taxon>Gunneridae</taxon>
        <taxon>Pentapetalae</taxon>
        <taxon>rosids</taxon>
        <taxon>fabids</taxon>
        <taxon>Fabales</taxon>
        <taxon>Fabaceae</taxon>
        <taxon>Papilionoideae</taxon>
        <taxon>50 kb inversion clade</taxon>
        <taxon>NPAAA clade</taxon>
        <taxon>indigoferoid/millettioid clade</taxon>
        <taxon>Phaseoleae</taxon>
        <taxon>Canavalia</taxon>
    </lineage>
</organism>
<dbReference type="EMBL" id="JAYMYQ010000008">
    <property type="protein sequence ID" value="KAK7315399.1"/>
    <property type="molecule type" value="Genomic_DNA"/>
</dbReference>
<proteinExistence type="predicted"/>
<accession>A0AAN9KGQ1</accession>
<gene>
    <name evidence="1" type="ORF">VNO77_33945</name>
</gene>
<keyword evidence="2" id="KW-1185">Reference proteome</keyword>
<dbReference type="AlphaFoldDB" id="A0AAN9KGQ1"/>
<evidence type="ECO:0000313" key="1">
    <source>
        <dbReference type="EMBL" id="KAK7315399.1"/>
    </source>
</evidence>
<protein>
    <submittedName>
        <fullName evidence="1">Uncharacterized protein</fullName>
    </submittedName>
</protein>